<feature type="transmembrane region" description="Helical" evidence="1">
    <location>
        <begin position="253"/>
        <end position="274"/>
    </location>
</feature>
<evidence type="ECO:0000313" key="2">
    <source>
        <dbReference type="EMBL" id="SMF72807.1"/>
    </source>
</evidence>
<protein>
    <submittedName>
        <fullName evidence="2">Uncharacterized protein</fullName>
    </submittedName>
</protein>
<feature type="transmembrane region" description="Helical" evidence="1">
    <location>
        <begin position="180"/>
        <end position="199"/>
    </location>
</feature>
<proteinExistence type="predicted"/>
<keyword evidence="1" id="KW-0812">Transmembrane</keyword>
<keyword evidence="1" id="KW-0472">Membrane</keyword>
<organism evidence="2 3">
    <name type="scientific">Xaviernesmea oryzae</name>
    <dbReference type="NCBI Taxonomy" id="464029"/>
    <lineage>
        <taxon>Bacteria</taxon>
        <taxon>Pseudomonadati</taxon>
        <taxon>Pseudomonadota</taxon>
        <taxon>Alphaproteobacteria</taxon>
        <taxon>Hyphomicrobiales</taxon>
        <taxon>Rhizobiaceae</taxon>
        <taxon>Rhizobium/Agrobacterium group</taxon>
        <taxon>Xaviernesmea</taxon>
    </lineage>
</organism>
<feature type="transmembrane region" description="Helical" evidence="1">
    <location>
        <begin position="76"/>
        <end position="95"/>
    </location>
</feature>
<feature type="transmembrane region" description="Helical" evidence="1">
    <location>
        <begin position="35"/>
        <end position="56"/>
    </location>
</feature>
<dbReference type="OrthoDB" id="140980at2"/>
<dbReference type="Proteomes" id="UP000192903">
    <property type="component" value="Unassembled WGS sequence"/>
</dbReference>
<feature type="transmembrane region" description="Helical" evidence="1">
    <location>
        <begin position="150"/>
        <end position="168"/>
    </location>
</feature>
<feature type="transmembrane region" description="Helical" evidence="1">
    <location>
        <begin position="283"/>
        <end position="304"/>
    </location>
</feature>
<reference evidence="3" key="1">
    <citation type="submission" date="2017-04" db="EMBL/GenBank/DDBJ databases">
        <authorList>
            <person name="Varghese N."/>
            <person name="Submissions S."/>
        </authorList>
    </citation>
    <scope>NUCLEOTIDE SEQUENCE [LARGE SCALE GENOMIC DNA]</scope>
    <source>
        <strain evidence="3">B4P</strain>
    </source>
</reference>
<dbReference type="RefSeq" id="WP_085424818.1">
    <property type="nucleotide sequence ID" value="NZ_FXAF01000011.1"/>
</dbReference>
<dbReference type="PANTHER" id="PTHR43044">
    <property type="match status" value="1"/>
</dbReference>
<sequence>MTVEDRRIAGLSGAVGALLCLIALAMASMDAHAALIGWLAAFAFVSALPLGSLCLALTLRTIPGQWREMLQPQTDLVALGFPLLIVLVLPVLFGLPDIYPWAGGAELSGFKAAYLAPAFFAVRTLVILCGASLLVIALRRQPPGRAALSVFGLVAFVPLHGVLSVDWLMSLDPKFHSSGFGLYILAGQVLTVFSALIVFRLPGRGEKQIAVLGPLLLTLLLLWAYVAFMQYFILWSGNLPPGVAWYRQRGEGGWAIVEYLMAASRLLPAFLLFFPPIRGNRRFLIALSVIVLFGSLLECAWLVLPSAGAGMGLATASFGLALIGMLLLYPSAIFLGAAAVAAKARRRRSA</sequence>
<feature type="transmembrane region" description="Helical" evidence="1">
    <location>
        <begin position="211"/>
        <end position="233"/>
    </location>
</feature>
<dbReference type="STRING" id="464029.SAMN02982989_4218"/>
<keyword evidence="1" id="KW-1133">Transmembrane helix</keyword>
<accession>A0A1X7GPF8</accession>
<name>A0A1X7GPF8_9HYPH</name>
<dbReference type="EMBL" id="FXAF01000011">
    <property type="protein sequence ID" value="SMF72807.1"/>
    <property type="molecule type" value="Genomic_DNA"/>
</dbReference>
<keyword evidence="3" id="KW-1185">Reference proteome</keyword>
<feature type="transmembrane region" description="Helical" evidence="1">
    <location>
        <begin position="7"/>
        <end position="29"/>
    </location>
</feature>
<evidence type="ECO:0000256" key="1">
    <source>
        <dbReference type="SAM" id="Phobius"/>
    </source>
</evidence>
<dbReference type="AlphaFoldDB" id="A0A1X7GPF8"/>
<feature type="transmembrane region" description="Helical" evidence="1">
    <location>
        <begin position="316"/>
        <end position="342"/>
    </location>
</feature>
<feature type="transmembrane region" description="Helical" evidence="1">
    <location>
        <begin position="115"/>
        <end position="138"/>
    </location>
</feature>
<gene>
    <name evidence="2" type="ORF">SAMN02982989_4218</name>
</gene>
<evidence type="ECO:0000313" key="3">
    <source>
        <dbReference type="Proteomes" id="UP000192903"/>
    </source>
</evidence>
<dbReference type="PANTHER" id="PTHR43044:SF1">
    <property type="entry name" value="QUINOL:CYTOCHROME C OXIDOREDUCTASE QUINONE-BINDING SUBUNIT 2"/>
    <property type="match status" value="1"/>
</dbReference>